<evidence type="ECO:0000313" key="10">
    <source>
        <dbReference type="Proteomes" id="UP000029492"/>
    </source>
</evidence>
<dbReference type="Gene3D" id="1.10.10.10">
    <property type="entry name" value="Winged helix-like DNA-binding domain superfamily/Winged helix DNA-binding domain"/>
    <property type="match status" value="1"/>
</dbReference>
<organism evidence="9 10">
    <name type="scientific">Methylobacterium oryzae CBMB20</name>
    <dbReference type="NCBI Taxonomy" id="693986"/>
    <lineage>
        <taxon>Bacteria</taxon>
        <taxon>Pseudomonadati</taxon>
        <taxon>Pseudomonadota</taxon>
        <taxon>Alphaproteobacteria</taxon>
        <taxon>Hyphomicrobiales</taxon>
        <taxon>Methylobacteriaceae</taxon>
        <taxon>Methylobacterium</taxon>
    </lineage>
</organism>
<sequence length="205" mass="21824">MSDEPVVHVVDDDDAVRRALAFLLATDGLAVRVHASAVAFLEGVAVVSGCVLTDVRMPDIDGIELLRRLKRRGSPAPVIVMTGHADVPLAVQAMREGARDFIEKPFDDEVLLANVRSALAQADRGAGQAAERDATRTRLAALTERERQVLDGLVAGKANKVIGLDLGISPRTVEIYRANVMSKLQAGSLSELVRMALVADRGPAG</sequence>
<accession>A0A089NW30</accession>
<dbReference type="PROSITE" id="PS00622">
    <property type="entry name" value="HTH_LUXR_1"/>
    <property type="match status" value="1"/>
</dbReference>
<evidence type="ECO:0000256" key="3">
    <source>
        <dbReference type="ARBA" id="ARBA00023015"/>
    </source>
</evidence>
<protein>
    <submittedName>
        <fullName evidence="9">Two-component nitrogen fixation transcriptional regulator FixJ</fullName>
    </submittedName>
</protein>
<dbReference type="STRING" id="693986.MOC_2990"/>
<dbReference type="NCBIfam" id="NF006900">
    <property type="entry name" value="PRK09390.1"/>
    <property type="match status" value="1"/>
</dbReference>
<feature type="domain" description="HTH luxR-type" evidence="7">
    <location>
        <begin position="135"/>
        <end position="200"/>
    </location>
</feature>
<dbReference type="InterPro" id="IPR016032">
    <property type="entry name" value="Sig_transdc_resp-reg_C-effctor"/>
</dbReference>
<dbReference type="eggNOG" id="COG4566">
    <property type="taxonomic scope" value="Bacteria"/>
</dbReference>
<evidence type="ECO:0000256" key="2">
    <source>
        <dbReference type="ARBA" id="ARBA00023012"/>
    </source>
</evidence>
<gene>
    <name evidence="9" type="primary">fixJ</name>
    <name evidence="9" type="ORF">MOC_2990</name>
</gene>
<dbReference type="Proteomes" id="UP000029492">
    <property type="component" value="Chromosome"/>
</dbReference>
<keyword evidence="1 6" id="KW-0597">Phosphoprotein</keyword>
<dbReference type="PANTHER" id="PTHR44688:SF16">
    <property type="entry name" value="DNA-BINDING TRANSCRIPTIONAL ACTIVATOR DEVR_DOSR"/>
    <property type="match status" value="1"/>
</dbReference>
<dbReference type="SUPFAM" id="SSF52172">
    <property type="entry name" value="CheY-like"/>
    <property type="match status" value="1"/>
</dbReference>
<dbReference type="RefSeq" id="WP_043757785.1">
    <property type="nucleotide sequence ID" value="NZ_CP003811.1"/>
</dbReference>
<dbReference type="SUPFAM" id="SSF46894">
    <property type="entry name" value="C-terminal effector domain of the bipartite response regulators"/>
    <property type="match status" value="1"/>
</dbReference>
<dbReference type="PANTHER" id="PTHR44688">
    <property type="entry name" value="DNA-BINDING TRANSCRIPTIONAL ACTIVATOR DEVR_DOSR"/>
    <property type="match status" value="1"/>
</dbReference>
<dbReference type="GO" id="GO:0006355">
    <property type="term" value="P:regulation of DNA-templated transcription"/>
    <property type="evidence" value="ECO:0007669"/>
    <property type="project" value="InterPro"/>
</dbReference>
<dbReference type="GO" id="GO:0000160">
    <property type="term" value="P:phosphorelay signal transduction system"/>
    <property type="evidence" value="ECO:0007669"/>
    <property type="project" value="UniProtKB-KW"/>
</dbReference>
<dbReference type="InterPro" id="IPR011006">
    <property type="entry name" value="CheY-like_superfamily"/>
</dbReference>
<keyword evidence="4" id="KW-0238">DNA-binding</keyword>
<dbReference type="PROSITE" id="PS50110">
    <property type="entry name" value="RESPONSE_REGULATORY"/>
    <property type="match status" value="1"/>
</dbReference>
<evidence type="ECO:0000256" key="6">
    <source>
        <dbReference type="PROSITE-ProRule" id="PRU00169"/>
    </source>
</evidence>
<reference evidence="9 10" key="1">
    <citation type="journal article" date="2014" name="PLoS ONE">
        <title>Genome Information of Methylobacterium oryzae, a Plant-Probiotic Methylotroph in the Phyllosphere.</title>
        <authorList>
            <person name="Kwak M.J."/>
            <person name="Jeong H."/>
            <person name="Madhaiyan M."/>
            <person name="Lee Y."/>
            <person name="Sa T.M."/>
            <person name="Oh T.K."/>
            <person name="Kim J.F."/>
        </authorList>
    </citation>
    <scope>NUCLEOTIDE SEQUENCE [LARGE SCALE GENOMIC DNA]</scope>
    <source>
        <strain evidence="9 10">CBMB20</strain>
    </source>
</reference>
<dbReference type="GO" id="GO:0003677">
    <property type="term" value="F:DNA binding"/>
    <property type="evidence" value="ECO:0007669"/>
    <property type="project" value="UniProtKB-KW"/>
</dbReference>
<dbReference type="HOGENOM" id="CLU_000445_90_4_5"/>
<dbReference type="PRINTS" id="PR00038">
    <property type="entry name" value="HTHLUXR"/>
</dbReference>
<dbReference type="Gene3D" id="3.40.50.2300">
    <property type="match status" value="1"/>
</dbReference>
<dbReference type="KEGG" id="mor:MOC_2990"/>
<dbReference type="PROSITE" id="PS50043">
    <property type="entry name" value="HTH_LUXR_2"/>
    <property type="match status" value="1"/>
</dbReference>
<evidence type="ECO:0000313" key="9">
    <source>
        <dbReference type="EMBL" id="AIQ90745.1"/>
    </source>
</evidence>
<dbReference type="SMART" id="SM00448">
    <property type="entry name" value="REC"/>
    <property type="match status" value="1"/>
</dbReference>
<evidence type="ECO:0000256" key="4">
    <source>
        <dbReference type="ARBA" id="ARBA00023125"/>
    </source>
</evidence>
<keyword evidence="10" id="KW-1185">Reference proteome</keyword>
<dbReference type="EMBL" id="CP003811">
    <property type="protein sequence ID" value="AIQ90745.1"/>
    <property type="molecule type" value="Genomic_DNA"/>
</dbReference>
<dbReference type="InterPro" id="IPR001789">
    <property type="entry name" value="Sig_transdc_resp-reg_receiver"/>
</dbReference>
<dbReference type="AlphaFoldDB" id="A0A089NW30"/>
<dbReference type="Pfam" id="PF00196">
    <property type="entry name" value="GerE"/>
    <property type="match status" value="1"/>
</dbReference>
<feature type="domain" description="Response regulatory" evidence="8">
    <location>
        <begin position="6"/>
        <end position="119"/>
    </location>
</feature>
<keyword evidence="3" id="KW-0805">Transcription regulation</keyword>
<name>A0A089NW30_9HYPH</name>
<proteinExistence type="predicted"/>
<evidence type="ECO:0000259" key="8">
    <source>
        <dbReference type="PROSITE" id="PS50110"/>
    </source>
</evidence>
<evidence type="ECO:0000256" key="5">
    <source>
        <dbReference type="ARBA" id="ARBA00023163"/>
    </source>
</evidence>
<dbReference type="InterPro" id="IPR000792">
    <property type="entry name" value="Tscrpt_reg_LuxR_C"/>
</dbReference>
<dbReference type="Pfam" id="PF00072">
    <property type="entry name" value="Response_reg"/>
    <property type="match status" value="1"/>
</dbReference>
<evidence type="ECO:0000259" key="7">
    <source>
        <dbReference type="PROSITE" id="PS50043"/>
    </source>
</evidence>
<dbReference type="CDD" id="cd06170">
    <property type="entry name" value="LuxR_C_like"/>
    <property type="match status" value="1"/>
</dbReference>
<dbReference type="SMART" id="SM00421">
    <property type="entry name" value="HTH_LUXR"/>
    <property type="match status" value="1"/>
</dbReference>
<keyword evidence="2" id="KW-0902">Two-component regulatory system</keyword>
<dbReference type="InterPro" id="IPR036388">
    <property type="entry name" value="WH-like_DNA-bd_sf"/>
</dbReference>
<keyword evidence="5" id="KW-0804">Transcription</keyword>
<dbReference type="FunFam" id="3.40.50.2300:FF:000018">
    <property type="entry name" value="DNA-binding transcriptional regulator NtrC"/>
    <property type="match status" value="1"/>
</dbReference>
<evidence type="ECO:0000256" key="1">
    <source>
        <dbReference type="ARBA" id="ARBA00022553"/>
    </source>
</evidence>
<feature type="modified residue" description="4-aspartylphosphate" evidence="6">
    <location>
        <position position="54"/>
    </location>
</feature>